<dbReference type="EMBL" id="FLRD01000066">
    <property type="protein sequence ID" value="SBT34175.1"/>
    <property type="molecule type" value="Genomic_DNA"/>
</dbReference>
<evidence type="ECO:0000313" key="3">
    <source>
        <dbReference type="EMBL" id="SBT50669.1"/>
    </source>
</evidence>
<reference evidence="2" key="2">
    <citation type="submission" date="2016-05" db="EMBL/GenBank/DDBJ databases">
        <authorList>
            <person name="Lavstsen T."/>
            <person name="Jespersen J.S."/>
        </authorList>
    </citation>
    <scope>NUCLEOTIDE SEQUENCE [LARGE SCALE GENOMIC DNA]</scope>
</reference>
<keyword evidence="5" id="KW-1185">Reference proteome</keyword>
<dbReference type="Proteomes" id="UP000078555">
    <property type="component" value="Unassembled WGS sequence"/>
</dbReference>
<gene>
    <name evidence="2" type="ORF">POVWA1_020870</name>
    <name evidence="3" type="ORF">POVWA2_060780</name>
</gene>
<dbReference type="AlphaFoldDB" id="A0A1A8YRW1"/>
<dbReference type="EMBL" id="FLRE01000201">
    <property type="protein sequence ID" value="SBT50669.1"/>
    <property type="molecule type" value="Genomic_DNA"/>
</dbReference>
<reference evidence="4 5" key="1">
    <citation type="submission" date="2016-05" db="EMBL/GenBank/DDBJ databases">
        <authorList>
            <person name="Naeem Raeece"/>
        </authorList>
    </citation>
    <scope>NUCLEOTIDE SEQUENCE [LARGE SCALE GENOMIC DNA]</scope>
</reference>
<proteinExistence type="predicted"/>
<name>A0A1A8YRW1_PLAOA</name>
<evidence type="ECO:0000256" key="1">
    <source>
        <dbReference type="SAM" id="MobiDB-lite"/>
    </source>
</evidence>
<evidence type="ECO:0000313" key="4">
    <source>
        <dbReference type="Proteomes" id="UP000078550"/>
    </source>
</evidence>
<evidence type="ECO:0000313" key="2">
    <source>
        <dbReference type="EMBL" id="SBT34175.1"/>
    </source>
</evidence>
<organism evidence="2 5">
    <name type="scientific">Plasmodium ovale wallikeri</name>
    <dbReference type="NCBI Taxonomy" id="864142"/>
    <lineage>
        <taxon>Eukaryota</taxon>
        <taxon>Sar</taxon>
        <taxon>Alveolata</taxon>
        <taxon>Apicomplexa</taxon>
        <taxon>Aconoidasida</taxon>
        <taxon>Haemosporida</taxon>
        <taxon>Plasmodiidae</taxon>
        <taxon>Plasmodium</taxon>
        <taxon>Plasmodium (Plasmodium)</taxon>
    </lineage>
</organism>
<feature type="region of interest" description="Disordered" evidence="1">
    <location>
        <begin position="35"/>
        <end position="55"/>
    </location>
</feature>
<accession>A0A1A8YRW1</accession>
<sequence length="96" mass="10693">MLYTGSLLIRSLATSVILNVPQKGGVFLLATSVMSPPSRGGKKDTNNKKTRRTNLSPFFPAQTHVLVHKQLNKTICSINKNMDITIKRKVDRSGRR</sequence>
<protein>
    <submittedName>
        <fullName evidence="2">Uncharacterized protein</fullName>
    </submittedName>
</protein>
<dbReference type="Proteomes" id="UP000078550">
    <property type="component" value="Unassembled WGS sequence"/>
</dbReference>
<evidence type="ECO:0000313" key="5">
    <source>
        <dbReference type="Proteomes" id="UP000078555"/>
    </source>
</evidence>